<feature type="compositionally biased region" description="Basic residues" evidence="1">
    <location>
        <begin position="566"/>
        <end position="576"/>
    </location>
</feature>
<feature type="region of interest" description="Disordered" evidence="1">
    <location>
        <begin position="165"/>
        <end position="211"/>
    </location>
</feature>
<comment type="caution">
    <text evidence="2">The sequence shown here is derived from an EMBL/GenBank/DDBJ whole genome shotgun (WGS) entry which is preliminary data.</text>
</comment>
<feature type="compositionally biased region" description="Low complexity" evidence="1">
    <location>
        <begin position="197"/>
        <end position="211"/>
    </location>
</feature>
<feature type="compositionally biased region" description="Polar residues" evidence="1">
    <location>
        <begin position="696"/>
        <end position="714"/>
    </location>
</feature>
<gene>
    <name evidence="2" type="ORF">JKF63_04428</name>
</gene>
<feature type="region of interest" description="Disordered" evidence="1">
    <location>
        <begin position="756"/>
        <end position="776"/>
    </location>
</feature>
<proteinExistence type="predicted"/>
<feature type="region of interest" description="Disordered" evidence="1">
    <location>
        <begin position="18"/>
        <end position="68"/>
    </location>
</feature>
<feature type="region of interest" description="Disordered" evidence="1">
    <location>
        <begin position="695"/>
        <end position="714"/>
    </location>
</feature>
<dbReference type="RefSeq" id="XP_067757242.1">
    <property type="nucleotide sequence ID" value="XM_067900413.1"/>
</dbReference>
<sequence length="843" mass="87666">MALRSLQHRMQLRAEAAQTLHTGPSVVSPNNKSPSASSATHSPHHCCNAPPAASHSWQPKRAASETTLASPDAPLSLWSPQLHAAVLQVAGWSEVDITAGAYRSAQGTTRRTATAQLPEMSHLGGVRGADDGAHVPDAGGSPERGVGGCACCQCCHHCGLRAEGEQPPPCNHPRHHRRRCKRYDSSGCRKRRDDSASSRPPSSPATTKARATAITAGLPSAAQLLTPPIGSPFRDQETLERIMAKYRIPSPPPAEPQKEKQEHPVQIFVNCGCGKAVTATGGLALTTTPGTSGSAANIVATPALTPTPPPPLAVLPPRPAAAVPPPPPSGVPVPPPPPPAAAVPPPPPSGVPVPPPPPAAAVPPPPPSGAPVPPPPPPAAAVPPPPPSGAPVPPPPPAAAVPPPPPSGVPVPPPPPPPAAAVPPPPPSSVPVPPPPPPPAAAVPAPPRPPSVPSPLPGVSVPPPPSVSVPAHPAAPASAQPTSGSSTAPVKYVVDKERQMLLEKADKYVWGLEQEVQHRALHYDVMLQQLAEEEARSAALRHDRDALLVLNSGLQASLDYTCGGNHSRRQLRHRRPSSSSSTSSSEATATASTRGVSASSNKDSLQPQQQQQPVHRLPPAVESVYTSLQTPADAGAEAASLPPAPPPVSSTLPWAVLPSYAASSSEPTATAVAREGFIGPTQEVLRHILLEREAVLQSSPPRNPGAATSTTGGRTQFSYSEELRRYVDRLYQEAEAGAAHVRRASRSTLASTAAAAAPPSLVPPPQPSASYQIPSYCHTSPAGMGTGLSLTENVQMQQQQQRQWELQQLRAEVAAEGERMKAETQRWRAYLQQQQQQHQHLLR</sequence>
<dbReference type="GeneID" id="94290490"/>
<evidence type="ECO:0000313" key="3">
    <source>
        <dbReference type="Proteomes" id="UP000674318"/>
    </source>
</evidence>
<dbReference type="OrthoDB" id="268044at2759"/>
<dbReference type="Proteomes" id="UP000674318">
    <property type="component" value="Unassembled WGS sequence"/>
</dbReference>
<accession>A0A836LAF0</accession>
<dbReference type="AlphaFoldDB" id="A0A836LAF0"/>
<name>A0A836LAF0_9TRYP</name>
<feature type="compositionally biased region" description="Pro residues" evidence="1">
    <location>
        <begin position="305"/>
        <end position="467"/>
    </location>
</feature>
<feature type="compositionally biased region" description="Polar residues" evidence="1">
    <location>
        <begin position="594"/>
        <end position="605"/>
    </location>
</feature>
<feature type="compositionally biased region" description="Low complexity" evidence="1">
    <location>
        <begin position="577"/>
        <end position="593"/>
    </location>
</feature>
<reference evidence="2 3" key="1">
    <citation type="submission" date="2021-02" db="EMBL/GenBank/DDBJ databases">
        <title>Porcisia hertigi Genome sequencing and assembly.</title>
        <authorList>
            <person name="Almutairi H."/>
            <person name="Gatherer D."/>
        </authorList>
    </citation>
    <scope>NUCLEOTIDE SEQUENCE [LARGE SCALE GENOMIC DNA]</scope>
    <source>
        <strain evidence="2 3">C119</strain>
    </source>
</reference>
<feature type="compositionally biased region" description="Low complexity" evidence="1">
    <location>
        <begin position="25"/>
        <end position="41"/>
    </location>
</feature>
<dbReference type="KEGG" id="phet:94290490"/>
<organism evidence="2 3">
    <name type="scientific">Porcisia hertigi</name>
    <dbReference type="NCBI Taxonomy" id="2761500"/>
    <lineage>
        <taxon>Eukaryota</taxon>
        <taxon>Discoba</taxon>
        <taxon>Euglenozoa</taxon>
        <taxon>Kinetoplastea</taxon>
        <taxon>Metakinetoplastina</taxon>
        <taxon>Trypanosomatida</taxon>
        <taxon>Trypanosomatidae</taxon>
        <taxon>Leishmaniinae</taxon>
        <taxon>Porcisia</taxon>
    </lineage>
</organism>
<feature type="region of interest" description="Disordered" evidence="1">
    <location>
        <begin position="300"/>
        <end position="490"/>
    </location>
</feature>
<keyword evidence="3" id="KW-1185">Reference proteome</keyword>
<feature type="compositionally biased region" description="Low complexity" evidence="1">
    <location>
        <begin position="468"/>
        <end position="489"/>
    </location>
</feature>
<evidence type="ECO:0000256" key="1">
    <source>
        <dbReference type="SAM" id="MobiDB-lite"/>
    </source>
</evidence>
<dbReference type="EMBL" id="JAFJZO010000022">
    <property type="protein sequence ID" value="KAG5504981.1"/>
    <property type="molecule type" value="Genomic_DNA"/>
</dbReference>
<feature type="region of interest" description="Disordered" evidence="1">
    <location>
        <begin position="565"/>
        <end position="616"/>
    </location>
</feature>
<feature type="compositionally biased region" description="Basic residues" evidence="1">
    <location>
        <begin position="172"/>
        <end position="181"/>
    </location>
</feature>
<protein>
    <submittedName>
        <fullName evidence="2">Uncharacterized protein</fullName>
    </submittedName>
</protein>
<evidence type="ECO:0000313" key="2">
    <source>
        <dbReference type="EMBL" id="KAG5504981.1"/>
    </source>
</evidence>